<evidence type="ECO:0000256" key="6">
    <source>
        <dbReference type="ARBA" id="ARBA00022824"/>
    </source>
</evidence>
<keyword evidence="11 12" id="KW-0472">Membrane</keyword>
<dbReference type="GO" id="GO:0006915">
    <property type="term" value="P:apoptotic process"/>
    <property type="evidence" value="ECO:0007669"/>
    <property type="project" value="UniProtKB-KW"/>
</dbReference>
<dbReference type="Pfam" id="PF05529">
    <property type="entry name" value="Bap31"/>
    <property type="match status" value="2"/>
</dbReference>
<evidence type="ECO:0000256" key="4">
    <source>
        <dbReference type="ARBA" id="ARBA00022692"/>
    </source>
</evidence>
<keyword evidence="6 12" id="KW-0256">Endoplasmic reticulum</keyword>
<keyword evidence="10 13" id="KW-0175">Coiled coil</keyword>
<evidence type="ECO:0000259" key="16">
    <source>
        <dbReference type="Pfam" id="PF18035"/>
    </source>
</evidence>
<dbReference type="GO" id="GO:0006888">
    <property type="term" value="P:endoplasmic reticulum to Golgi vesicle-mediated transport"/>
    <property type="evidence" value="ECO:0007669"/>
    <property type="project" value="UniProtKB-UniRule"/>
</dbReference>
<feature type="compositionally biased region" description="Basic and acidic residues" evidence="14">
    <location>
        <begin position="187"/>
        <end position="202"/>
    </location>
</feature>
<keyword evidence="3 12" id="KW-0813">Transport</keyword>
<dbReference type="InterPro" id="IPR040463">
    <property type="entry name" value="BAP29/BAP31_N"/>
</dbReference>
<evidence type="ECO:0000256" key="7">
    <source>
        <dbReference type="ARBA" id="ARBA00022892"/>
    </source>
</evidence>
<feature type="transmembrane region" description="Helical" evidence="12">
    <location>
        <begin position="46"/>
        <end position="65"/>
    </location>
</feature>
<evidence type="ECO:0000313" key="18">
    <source>
        <dbReference type="WBParaSite" id="nRc.2.0.1.t06811-RA"/>
    </source>
</evidence>
<sequence>MTLQWTLVALFMYIEIAFLVLLMLPWIRPPFWKKIFHSRLVKAMELYSSVFYYAFGGILLLLFFGKVEFKACGFSIDDRLNGLLKNYLHLSKVNLKQIDALREVRKYGHADVTIAEQYSMPHADAMIHMRLFRAQRNLYIAGFALFLYLICRHLVKMIVLQANLMASNEASLKQAQGAAKAAQSLLDNKKDGGKERSPANDDFDKLKAKVESLKKELSTAIKDRDAMKEQAAGVKAEYDRLLKEFDQYRKAECQTKKSD</sequence>
<keyword evidence="4 12" id="KW-0812">Transmembrane</keyword>
<evidence type="ECO:0000256" key="13">
    <source>
        <dbReference type="SAM" id="Coils"/>
    </source>
</evidence>
<evidence type="ECO:0000256" key="3">
    <source>
        <dbReference type="ARBA" id="ARBA00022448"/>
    </source>
</evidence>
<feature type="domain" description="BAP29/BAP31 transmembrane" evidence="15">
    <location>
        <begin position="96"/>
        <end position="170"/>
    </location>
</feature>
<dbReference type="Gene3D" id="1.20.5.110">
    <property type="match status" value="1"/>
</dbReference>
<evidence type="ECO:0000256" key="1">
    <source>
        <dbReference type="ARBA" id="ARBA00004477"/>
    </source>
</evidence>
<feature type="coiled-coil region" evidence="13">
    <location>
        <begin position="203"/>
        <end position="251"/>
    </location>
</feature>
<accession>A0A915HZX7</accession>
<evidence type="ECO:0000256" key="5">
    <source>
        <dbReference type="ARBA" id="ARBA00022703"/>
    </source>
</evidence>
<comment type="similarity">
    <text evidence="2 12">Belongs to the BCAP29/BCAP31 family.</text>
</comment>
<dbReference type="PANTHER" id="PTHR12701">
    <property type="entry name" value="BCR-ASSOCIATED PROTEIN, BAP"/>
    <property type="match status" value="1"/>
</dbReference>
<dbReference type="Pfam" id="PF18035">
    <property type="entry name" value="Bap31_Bap29_C"/>
    <property type="match status" value="1"/>
</dbReference>
<keyword evidence="9 12" id="KW-1133">Transmembrane helix</keyword>
<evidence type="ECO:0000256" key="9">
    <source>
        <dbReference type="ARBA" id="ARBA00022989"/>
    </source>
</evidence>
<dbReference type="FunFam" id="1.20.5.110:FF:000011">
    <property type="entry name" value="B-cell receptor-associated protein 29"/>
    <property type="match status" value="1"/>
</dbReference>
<keyword evidence="8 12" id="KW-0653">Protein transport</keyword>
<evidence type="ECO:0000256" key="12">
    <source>
        <dbReference type="RuleBase" id="RU367026"/>
    </source>
</evidence>
<dbReference type="WBParaSite" id="nRc.2.0.1.t06811-RA">
    <property type="protein sequence ID" value="nRc.2.0.1.t06811-RA"/>
    <property type="gene ID" value="nRc.2.0.1.g06811"/>
</dbReference>
<feature type="domain" description="Bap31/Bap29 cytoplasmic coiled-coil" evidence="16">
    <location>
        <begin position="209"/>
        <end position="258"/>
    </location>
</feature>
<evidence type="ECO:0000256" key="2">
    <source>
        <dbReference type="ARBA" id="ARBA00007956"/>
    </source>
</evidence>
<organism evidence="17 18">
    <name type="scientific">Romanomermis culicivorax</name>
    <name type="common">Nematode worm</name>
    <dbReference type="NCBI Taxonomy" id="13658"/>
    <lineage>
        <taxon>Eukaryota</taxon>
        <taxon>Metazoa</taxon>
        <taxon>Ecdysozoa</taxon>
        <taxon>Nematoda</taxon>
        <taxon>Enoplea</taxon>
        <taxon>Dorylaimia</taxon>
        <taxon>Mermithida</taxon>
        <taxon>Mermithoidea</taxon>
        <taxon>Mermithidae</taxon>
        <taxon>Romanomermis</taxon>
    </lineage>
</organism>
<dbReference type="InterPro" id="IPR008417">
    <property type="entry name" value="BAP29/BAP31"/>
</dbReference>
<evidence type="ECO:0000256" key="14">
    <source>
        <dbReference type="SAM" id="MobiDB-lite"/>
    </source>
</evidence>
<dbReference type="OMA" id="CEGQKDK"/>
<dbReference type="GO" id="GO:0070973">
    <property type="term" value="P:protein localization to endoplasmic reticulum exit site"/>
    <property type="evidence" value="ECO:0007669"/>
    <property type="project" value="UniProtKB-UniRule"/>
</dbReference>
<comment type="function">
    <text evidence="12">May play a role in anterograde transport of membrane proteins from the endoplasmic reticulum to the Golgi.</text>
</comment>
<keyword evidence="7 12" id="KW-0931">ER-Golgi transport</keyword>
<keyword evidence="5" id="KW-0053">Apoptosis</keyword>
<evidence type="ECO:0000256" key="11">
    <source>
        <dbReference type="ARBA" id="ARBA00023136"/>
    </source>
</evidence>
<dbReference type="InterPro" id="IPR041672">
    <property type="entry name" value="Bap31/Bap29_C"/>
</dbReference>
<dbReference type="GO" id="GO:0005789">
    <property type="term" value="C:endoplasmic reticulum membrane"/>
    <property type="evidence" value="ECO:0007669"/>
    <property type="project" value="UniProtKB-SubCell"/>
</dbReference>
<feature type="transmembrane region" description="Helical" evidence="12">
    <location>
        <begin position="138"/>
        <end position="155"/>
    </location>
</feature>
<reference evidence="18" key="1">
    <citation type="submission" date="2022-11" db="UniProtKB">
        <authorList>
            <consortium name="WormBaseParasite"/>
        </authorList>
    </citation>
    <scope>IDENTIFICATION</scope>
</reference>
<dbReference type="PANTHER" id="PTHR12701:SF20">
    <property type="entry name" value="ENDOPLASMIC RETICULUM TRANSMEMBRANE PROTEIN"/>
    <property type="match status" value="1"/>
</dbReference>
<evidence type="ECO:0000259" key="15">
    <source>
        <dbReference type="Pfam" id="PF05529"/>
    </source>
</evidence>
<protein>
    <recommendedName>
        <fullName evidence="12">Endoplasmic reticulum transmembrane protein</fullName>
    </recommendedName>
</protein>
<dbReference type="GO" id="GO:0006886">
    <property type="term" value="P:intracellular protein transport"/>
    <property type="evidence" value="ECO:0007669"/>
    <property type="project" value="UniProtKB-UniRule"/>
</dbReference>
<comment type="subcellular location">
    <subcellularLocation>
        <location evidence="1 12">Endoplasmic reticulum membrane</location>
        <topology evidence="1 12">Multi-pass membrane protein</topology>
    </subcellularLocation>
</comment>
<feature type="region of interest" description="Disordered" evidence="14">
    <location>
        <begin position="183"/>
        <end position="202"/>
    </location>
</feature>
<dbReference type="Proteomes" id="UP000887565">
    <property type="component" value="Unplaced"/>
</dbReference>
<proteinExistence type="inferred from homology"/>
<evidence type="ECO:0000256" key="10">
    <source>
        <dbReference type="ARBA" id="ARBA00023054"/>
    </source>
</evidence>
<keyword evidence="17" id="KW-1185">Reference proteome</keyword>
<evidence type="ECO:0000256" key="8">
    <source>
        <dbReference type="ARBA" id="ARBA00022927"/>
    </source>
</evidence>
<dbReference type="AlphaFoldDB" id="A0A915HZX7"/>
<name>A0A915HZX7_ROMCU</name>
<feature type="domain" description="BAP29/BAP31 transmembrane" evidence="15">
    <location>
        <begin position="1"/>
        <end position="65"/>
    </location>
</feature>
<feature type="transmembrane region" description="Helical" evidence="12">
    <location>
        <begin position="6"/>
        <end position="26"/>
    </location>
</feature>
<evidence type="ECO:0000313" key="17">
    <source>
        <dbReference type="Proteomes" id="UP000887565"/>
    </source>
</evidence>